<dbReference type="AlphaFoldDB" id="A0A0S4PT09"/>
<evidence type="ECO:0000256" key="1">
    <source>
        <dbReference type="SAM" id="Phobius"/>
    </source>
</evidence>
<accession>A0A0S4PT09</accession>
<sequence length="55" mass="5827">MVVSVGGYRLGKALAHSPSIVFSSINIFFVIFFILIGIVMCAGQIIGASLGQNLR</sequence>
<keyword evidence="1" id="KW-0472">Membrane</keyword>
<reference evidence="3" key="1">
    <citation type="submission" date="2015-11" db="EMBL/GenBank/DDBJ databases">
        <authorList>
            <person name="Anvar S.Y."/>
        </authorList>
    </citation>
    <scope>NUCLEOTIDE SEQUENCE [LARGE SCALE GENOMIC DNA]</scope>
</reference>
<evidence type="ECO:0000313" key="3">
    <source>
        <dbReference type="Proteomes" id="UP000064525"/>
    </source>
</evidence>
<name>A0A0S4PT09_9HELI</name>
<feature type="transmembrane region" description="Helical" evidence="1">
    <location>
        <begin position="20"/>
        <end position="46"/>
    </location>
</feature>
<evidence type="ECO:0000313" key="2">
    <source>
        <dbReference type="EMBL" id="CUU39389.1"/>
    </source>
</evidence>
<keyword evidence="1" id="KW-1133">Transmembrane helix</keyword>
<proteinExistence type="predicted"/>
<gene>
    <name evidence="2" type="ORF">BN2458_PEG0503</name>
</gene>
<dbReference type="EMBL" id="LN907858">
    <property type="protein sequence ID" value="CUU39389.1"/>
    <property type="molecule type" value="Genomic_DNA"/>
</dbReference>
<dbReference type="Proteomes" id="UP000064525">
    <property type="component" value="Chromosome I"/>
</dbReference>
<dbReference type="PATRIC" id="fig|76936.10.peg.491"/>
<keyword evidence="1" id="KW-0812">Transmembrane</keyword>
<dbReference type="KEGG" id="hty:BN2458_PEG0503"/>
<organism evidence="2 3">
    <name type="scientific">Helicobacter typhlonius</name>
    <dbReference type="NCBI Taxonomy" id="76936"/>
    <lineage>
        <taxon>Bacteria</taxon>
        <taxon>Pseudomonadati</taxon>
        <taxon>Campylobacterota</taxon>
        <taxon>Epsilonproteobacteria</taxon>
        <taxon>Campylobacterales</taxon>
        <taxon>Helicobacteraceae</taxon>
        <taxon>Helicobacter</taxon>
    </lineage>
</organism>
<protein>
    <submittedName>
        <fullName evidence="2">Putative membrane protein YfcA</fullName>
    </submittedName>
</protein>